<dbReference type="SUPFAM" id="SSF56672">
    <property type="entry name" value="DNA/RNA polymerases"/>
    <property type="match status" value="1"/>
</dbReference>
<gene>
    <name evidence="3" type="ORF">Tco_0624627</name>
</gene>
<dbReference type="PANTHER" id="PTHR24559:SF444">
    <property type="entry name" value="REVERSE TRANSCRIPTASE DOMAIN-CONTAINING PROTEIN"/>
    <property type="match status" value="1"/>
</dbReference>
<dbReference type="Proteomes" id="UP001151760">
    <property type="component" value="Unassembled WGS sequence"/>
</dbReference>
<evidence type="ECO:0000259" key="2">
    <source>
        <dbReference type="PROSITE" id="PS50878"/>
    </source>
</evidence>
<evidence type="ECO:0000256" key="1">
    <source>
        <dbReference type="SAM" id="MobiDB-lite"/>
    </source>
</evidence>
<dbReference type="CDD" id="cd01647">
    <property type="entry name" value="RT_LTR"/>
    <property type="match status" value="1"/>
</dbReference>
<protein>
    <submittedName>
        <fullName evidence="3">Reverse transcriptase domain-containing protein</fullName>
    </submittedName>
</protein>
<reference evidence="3" key="1">
    <citation type="journal article" date="2022" name="Int. J. Mol. Sci.">
        <title>Draft Genome of Tanacetum Coccineum: Genomic Comparison of Closely Related Tanacetum-Family Plants.</title>
        <authorList>
            <person name="Yamashiro T."/>
            <person name="Shiraishi A."/>
            <person name="Nakayama K."/>
            <person name="Satake H."/>
        </authorList>
    </citation>
    <scope>NUCLEOTIDE SEQUENCE</scope>
</reference>
<dbReference type="InterPro" id="IPR043502">
    <property type="entry name" value="DNA/RNA_pol_sf"/>
</dbReference>
<feature type="compositionally biased region" description="Basic and acidic residues" evidence="1">
    <location>
        <begin position="1"/>
        <end position="26"/>
    </location>
</feature>
<dbReference type="InterPro" id="IPR053134">
    <property type="entry name" value="RNA-dir_DNA_polymerase"/>
</dbReference>
<feature type="region of interest" description="Disordered" evidence="1">
    <location>
        <begin position="1"/>
        <end position="67"/>
    </location>
</feature>
<dbReference type="InterPro" id="IPR043128">
    <property type="entry name" value="Rev_trsase/Diguanyl_cyclase"/>
</dbReference>
<evidence type="ECO:0000313" key="3">
    <source>
        <dbReference type="EMBL" id="GJS51265.1"/>
    </source>
</evidence>
<reference evidence="3" key="2">
    <citation type="submission" date="2022-01" db="EMBL/GenBank/DDBJ databases">
        <authorList>
            <person name="Yamashiro T."/>
            <person name="Shiraishi A."/>
            <person name="Satake H."/>
            <person name="Nakayama K."/>
        </authorList>
    </citation>
    <scope>NUCLEOTIDE SEQUENCE</scope>
</reference>
<keyword evidence="4" id="KW-1185">Reference proteome</keyword>
<dbReference type="InterPro" id="IPR000477">
    <property type="entry name" value="RT_dom"/>
</dbReference>
<dbReference type="PROSITE" id="PS50878">
    <property type="entry name" value="RT_POL"/>
    <property type="match status" value="1"/>
</dbReference>
<feature type="compositionally biased region" description="Basic and acidic residues" evidence="1">
    <location>
        <begin position="43"/>
        <end position="56"/>
    </location>
</feature>
<name>A0ABQ4WEL6_9ASTR</name>
<organism evidence="3 4">
    <name type="scientific">Tanacetum coccineum</name>
    <dbReference type="NCBI Taxonomy" id="301880"/>
    <lineage>
        <taxon>Eukaryota</taxon>
        <taxon>Viridiplantae</taxon>
        <taxon>Streptophyta</taxon>
        <taxon>Embryophyta</taxon>
        <taxon>Tracheophyta</taxon>
        <taxon>Spermatophyta</taxon>
        <taxon>Magnoliopsida</taxon>
        <taxon>eudicotyledons</taxon>
        <taxon>Gunneridae</taxon>
        <taxon>Pentapetalae</taxon>
        <taxon>asterids</taxon>
        <taxon>campanulids</taxon>
        <taxon>Asterales</taxon>
        <taxon>Asteraceae</taxon>
        <taxon>Asteroideae</taxon>
        <taxon>Anthemideae</taxon>
        <taxon>Anthemidinae</taxon>
        <taxon>Tanacetum</taxon>
    </lineage>
</organism>
<dbReference type="EMBL" id="BQNB010008573">
    <property type="protein sequence ID" value="GJS51265.1"/>
    <property type="molecule type" value="Genomic_DNA"/>
</dbReference>
<accession>A0ABQ4WEL6</accession>
<dbReference type="Pfam" id="PF00078">
    <property type="entry name" value="RVT_1"/>
    <property type="match status" value="1"/>
</dbReference>
<dbReference type="Gene3D" id="3.30.70.270">
    <property type="match status" value="1"/>
</dbReference>
<feature type="domain" description="Reverse transcriptase" evidence="2">
    <location>
        <begin position="155"/>
        <end position="334"/>
    </location>
</feature>
<dbReference type="PANTHER" id="PTHR24559">
    <property type="entry name" value="TRANSPOSON TY3-I GAG-POL POLYPROTEIN"/>
    <property type="match status" value="1"/>
</dbReference>
<keyword evidence="3" id="KW-0808">Transferase</keyword>
<proteinExistence type="predicted"/>
<keyword evidence="3" id="KW-0548">Nucleotidyltransferase</keyword>
<dbReference type="Gene3D" id="3.10.10.10">
    <property type="entry name" value="HIV Type 1 Reverse Transcriptase, subunit A, domain 1"/>
    <property type="match status" value="1"/>
</dbReference>
<dbReference type="GO" id="GO:0003964">
    <property type="term" value="F:RNA-directed DNA polymerase activity"/>
    <property type="evidence" value="ECO:0007669"/>
    <property type="project" value="UniProtKB-KW"/>
</dbReference>
<keyword evidence="3" id="KW-0695">RNA-directed DNA polymerase</keyword>
<sequence length="380" mass="44006">MQASESKGKTNKGKEGSREYTNKTRELNGIIQPSPISSNKYTEAGKKNKGEDESLDKSSGSRPSEKVVIHEGYSDQTIIIRGNLTAEYRSGLIKMLRKHAYAFAWTSADMTGIPRFVVENALKTYPHIEPRVQWKWSIAPDRRKIVKDEVTEWIKAEIVRKVRYPTWVTNLVLVKKSDNSWRMFINFKYLNKSYSKDLYPLPEIDWKIESLMGFKYKCFLDAYKGYHQIQMAKKDEEKMTFYTDEGVFCYMKMPFGLKIARETYQRLVDTIFEGKMGRNLEAYMDDMVIKSKTELEMIKDVKETLLTLKKVNMKLNPKKCSFGMEEGKFLGYIVTSKGIRANPEKTKAVVNMPSPKNLKQMKRLSSKLDALKIFLSKAAE</sequence>
<comment type="caution">
    <text evidence="3">The sequence shown here is derived from an EMBL/GenBank/DDBJ whole genome shotgun (WGS) entry which is preliminary data.</text>
</comment>
<evidence type="ECO:0000313" key="4">
    <source>
        <dbReference type="Proteomes" id="UP001151760"/>
    </source>
</evidence>